<evidence type="ECO:0000313" key="9">
    <source>
        <dbReference type="EMBL" id="ETO10209.1"/>
    </source>
</evidence>
<dbReference type="PANTHER" id="PTHR22884">
    <property type="entry name" value="SET DOMAIN PROTEINS"/>
    <property type="match status" value="1"/>
</dbReference>
<evidence type="ECO:0000313" key="10">
    <source>
        <dbReference type="Proteomes" id="UP000023152"/>
    </source>
</evidence>
<dbReference type="Gene3D" id="2.170.270.10">
    <property type="entry name" value="SET domain"/>
    <property type="match status" value="1"/>
</dbReference>
<dbReference type="SMART" id="SM00317">
    <property type="entry name" value="SET"/>
    <property type="match status" value="1"/>
</dbReference>
<dbReference type="SUPFAM" id="SSF82199">
    <property type="entry name" value="SET domain"/>
    <property type="match status" value="1"/>
</dbReference>
<dbReference type="OrthoDB" id="308383at2759"/>
<dbReference type="InterPro" id="IPR046341">
    <property type="entry name" value="SET_dom_sf"/>
</dbReference>
<name>X6M8G5_RETFI</name>
<evidence type="ECO:0000259" key="8">
    <source>
        <dbReference type="PROSITE" id="PS50280"/>
    </source>
</evidence>
<keyword evidence="6" id="KW-0949">S-adenosyl-L-methionine</keyword>
<evidence type="ECO:0000256" key="4">
    <source>
        <dbReference type="ARBA" id="ARBA00022603"/>
    </source>
</evidence>
<proteinExistence type="predicted"/>
<evidence type="ECO:0000256" key="2">
    <source>
        <dbReference type="ARBA" id="ARBA00004286"/>
    </source>
</evidence>
<protein>
    <recommendedName>
        <fullName evidence="8">SET domain-containing protein</fullName>
    </recommendedName>
</protein>
<dbReference type="EMBL" id="ASPP01023588">
    <property type="protein sequence ID" value="ETO10209.1"/>
    <property type="molecule type" value="Genomic_DNA"/>
</dbReference>
<comment type="subcellular location">
    <subcellularLocation>
        <location evidence="2">Chromosome</location>
    </subcellularLocation>
    <subcellularLocation>
        <location evidence="1">Nucleus</location>
    </subcellularLocation>
</comment>
<sequence length="246" mass="27943">MKKKKKKKKVVSIFAIATLRLAASLICVPITCSKGSAIRTIVPWVPNTRLSVKIVNFNVCNITISLPLNRFLFLSVFRPSYTCTCFVQTFLRGLGAYATKTFESNELVCEYVGEMITVEESEKRLQHMNEQRAPNFYFFQINSKLVADATNAGNEARFLNHSCDPNCETAIWYVNGEMRVGIFALRSIKLDEELTYDYKYVVKNPDIRTLAVDIFTYIRIHIISFAISIMKYTRVGLSSSSSTCFG</sequence>
<dbReference type="GO" id="GO:0008168">
    <property type="term" value="F:methyltransferase activity"/>
    <property type="evidence" value="ECO:0007669"/>
    <property type="project" value="UniProtKB-KW"/>
</dbReference>
<keyword evidence="4" id="KW-0489">Methyltransferase</keyword>
<feature type="domain" description="SET" evidence="8">
    <location>
        <begin position="82"/>
        <end position="199"/>
    </location>
</feature>
<organism evidence="9 10">
    <name type="scientific">Reticulomyxa filosa</name>
    <dbReference type="NCBI Taxonomy" id="46433"/>
    <lineage>
        <taxon>Eukaryota</taxon>
        <taxon>Sar</taxon>
        <taxon>Rhizaria</taxon>
        <taxon>Retaria</taxon>
        <taxon>Foraminifera</taxon>
        <taxon>Monothalamids</taxon>
        <taxon>Reticulomyxidae</taxon>
        <taxon>Reticulomyxa</taxon>
    </lineage>
</organism>
<dbReference type="Proteomes" id="UP000023152">
    <property type="component" value="Unassembled WGS sequence"/>
</dbReference>
<dbReference type="GO" id="GO:0032259">
    <property type="term" value="P:methylation"/>
    <property type="evidence" value="ECO:0007669"/>
    <property type="project" value="UniProtKB-KW"/>
</dbReference>
<keyword evidence="5" id="KW-0808">Transferase</keyword>
<dbReference type="GO" id="GO:0005634">
    <property type="term" value="C:nucleus"/>
    <property type="evidence" value="ECO:0007669"/>
    <property type="project" value="UniProtKB-SubCell"/>
</dbReference>
<dbReference type="PROSITE" id="PS50280">
    <property type="entry name" value="SET"/>
    <property type="match status" value="1"/>
</dbReference>
<dbReference type="InterPro" id="IPR001214">
    <property type="entry name" value="SET_dom"/>
</dbReference>
<evidence type="ECO:0000256" key="1">
    <source>
        <dbReference type="ARBA" id="ARBA00004123"/>
    </source>
</evidence>
<dbReference type="AlphaFoldDB" id="X6M8G5"/>
<gene>
    <name evidence="9" type="ORF">RFI_27165</name>
</gene>
<comment type="caution">
    <text evidence="9">The sequence shown here is derived from an EMBL/GenBank/DDBJ whole genome shotgun (WGS) entry which is preliminary data.</text>
</comment>
<dbReference type="GO" id="GO:0005694">
    <property type="term" value="C:chromosome"/>
    <property type="evidence" value="ECO:0007669"/>
    <property type="project" value="UniProtKB-SubCell"/>
</dbReference>
<evidence type="ECO:0000256" key="7">
    <source>
        <dbReference type="ARBA" id="ARBA00023242"/>
    </source>
</evidence>
<evidence type="ECO:0000256" key="3">
    <source>
        <dbReference type="ARBA" id="ARBA00022454"/>
    </source>
</evidence>
<dbReference type="InterPro" id="IPR050777">
    <property type="entry name" value="SET2_Histone-Lys_MeTrsfase"/>
</dbReference>
<keyword evidence="3" id="KW-0158">Chromosome</keyword>
<dbReference type="Pfam" id="PF00856">
    <property type="entry name" value="SET"/>
    <property type="match status" value="1"/>
</dbReference>
<reference evidence="9 10" key="1">
    <citation type="journal article" date="2013" name="Curr. Biol.">
        <title>The Genome of the Foraminiferan Reticulomyxa filosa.</title>
        <authorList>
            <person name="Glockner G."/>
            <person name="Hulsmann N."/>
            <person name="Schleicher M."/>
            <person name="Noegel A.A."/>
            <person name="Eichinger L."/>
            <person name="Gallinger C."/>
            <person name="Pawlowski J."/>
            <person name="Sierra R."/>
            <person name="Euteneuer U."/>
            <person name="Pillet L."/>
            <person name="Moustafa A."/>
            <person name="Platzer M."/>
            <person name="Groth M."/>
            <person name="Szafranski K."/>
            <person name="Schliwa M."/>
        </authorList>
    </citation>
    <scope>NUCLEOTIDE SEQUENCE [LARGE SCALE GENOMIC DNA]</scope>
</reference>
<keyword evidence="10" id="KW-1185">Reference proteome</keyword>
<evidence type="ECO:0000256" key="5">
    <source>
        <dbReference type="ARBA" id="ARBA00022679"/>
    </source>
</evidence>
<keyword evidence="7" id="KW-0539">Nucleus</keyword>
<accession>X6M8G5</accession>
<evidence type="ECO:0000256" key="6">
    <source>
        <dbReference type="ARBA" id="ARBA00022691"/>
    </source>
</evidence>